<gene>
    <name evidence="5" type="ORF">CASFOL_037266</name>
</gene>
<protein>
    <recommendedName>
        <fullName evidence="4">Protein N-terminal glutamine amidohydrolase alpha beta roll domain-containing protein</fullName>
    </recommendedName>
</protein>
<dbReference type="Pfam" id="PF09764">
    <property type="entry name" value="Nt_Gln_amidase"/>
    <property type="match status" value="1"/>
</dbReference>
<organism evidence="5 6">
    <name type="scientific">Castilleja foliolosa</name>
    <dbReference type="NCBI Taxonomy" id="1961234"/>
    <lineage>
        <taxon>Eukaryota</taxon>
        <taxon>Viridiplantae</taxon>
        <taxon>Streptophyta</taxon>
        <taxon>Embryophyta</taxon>
        <taxon>Tracheophyta</taxon>
        <taxon>Spermatophyta</taxon>
        <taxon>Magnoliopsida</taxon>
        <taxon>eudicotyledons</taxon>
        <taxon>Gunneridae</taxon>
        <taxon>Pentapetalae</taxon>
        <taxon>asterids</taxon>
        <taxon>lamiids</taxon>
        <taxon>Lamiales</taxon>
        <taxon>Orobanchaceae</taxon>
        <taxon>Pedicularideae</taxon>
        <taxon>Castillejinae</taxon>
        <taxon>Castilleja</taxon>
    </lineage>
</organism>
<keyword evidence="3" id="KW-1003">Cell membrane</keyword>
<evidence type="ECO:0000256" key="1">
    <source>
        <dbReference type="ARBA" id="ARBA00004651"/>
    </source>
</evidence>
<proteinExistence type="predicted"/>
<dbReference type="GO" id="GO:0022857">
    <property type="term" value="F:transmembrane transporter activity"/>
    <property type="evidence" value="ECO:0007669"/>
    <property type="project" value="UniProtKB-ARBA"/>
</dbReference>
<evidence type="ECO:0000313" key="5">
    <source>
        <dbReference type="EMBL" id="KAL3619038.1"/>
    </source>
</evidence>
<dbReference type="GO" id="GO:0005886">
    <property type="term" value="C:plasma membrane"/>
    <property type="evidence" value="ECO:0007669"/>
    <property type="project" value="UniProtKB-SubCell"/>
</dbReference>
<dbReference type="Proteomes" id="UP001632038">
    <property type="component" value="Unassembled WGS sequence"/>
</dbReference>
<evidence type="ECO:0000256" key="3">
    <source>
        <dbReference type="ARBA" id="ARBA00022475"/>
    </source>
</evidence>
<evidence type="ECO:0000313" key="6">
    <source>
        <dbReference type="Proteomes" id="UP001632038"/>
    </source>
</evidence>
<sequence>MIPLSHQKASHRADGIILWYYHVICVQKRKESNLSNMGLFEAEMSSDAFQLRGMSEIRLLPSLFAARIKIRDNPHSAFCAFGVILLSWMSFQEILEFLNFLLRHQNAFRICSFHQF</sequence>
<comment type="caution">
    <text evidence="5">The sequence shown here is derived from an EMBL/GenBank/DDBJ whole genome shotgun (WGS) entry which is preliminary data.</text>
</comment>
<dbReference type="PANTHER" id="PTHR45826">
    <property type="entry name" value="POLYAMINE TRANSPORTER PUT1"/>
    <property type="match status" value="1"/>
</dbReference>
<feature type="domain" description="Protein N-terminal glutamine amidohydrolase alpha beta roll" evidence="4">
    <location>
        <begin position="1"/>
        <end position="38"/>
    </location>
</feature>
<keyword evidence="6" id="KW-1185">Reference proteome</keyword>
<keyword evidence="3" id="KW-0472">Membrane</keyword>
<dbReference type="InterPro" id="IPR044566">
    <property type="entry name" value="RMV1-like"/>
</dbReference>
<accession>A0ABD3BP97</accession>
<comment type="subcellular location">
    <subcellularLocation>
        <location evidence="1">Cell membrane</location>
        <topology evidence="1">Multi-pass membrane protein</topology>
    </subcellularLocation>
</comment>
<dbReference type="InterPro" id="IPR023128">
    <property type="entry name" value="Prot_N_Gln_amidohydro_ab_roll"/>
</dbReference>
<dbReference type="AlphaFoldDB" id="A0ABD3BP97"/>
<name>A0ABD3BP97_9LAMI</name>
<evidence type="ECO:0000256" key="2">
    <source>
        <dbReference type="ARBA" id="ARBA00022448"/>
    </source>
</evidence>
<dbReference type="EMBL" id="JAVIJP010000070">
    <property type="protein sequence ID" value="KAL3619038.1"/>
    <property type="molecule type" value="Genomic_DNA"/>
</dbReference>
<evidence type="ECO:0000259" key="4">
    <source>
        <dbReference type="Pfam" id="PF09764"/>
    </source>
</evidence>
<dbReference type="PANTHER" id="PTHR45826:SF17">
    <property type="entry name" value="OS12G0580400 PROTEIN"/>
    <property type="match status" value="1"/>
</dbReference>
<keyword evidence="2" id="KW-0813">Transport</keyword>
<reference evidence="6" key="1">
    <citation type="journal article" date="2024" name="IScience">
        <title>Strigolactones Initiate the Formation of Haustorium-like Structures in Castilleja.</title>
        <authorList>
            <person name="Buerger M."/>
            <person name="Peterson D."/>
            <person name="Chory J."/>
        </authorList>
    </citation>
    <scope>NUCLEOTIDE SEQUENCE [LARGE SCALE GENOMIC DNA]</scope>
</reference>